<dbReference type="Proteomes" id="UP000092574">
    <property type="component" value="Chromosome"/>
</dbReference>
<dbReference type="InterPro" id="IPR007419">
    <property type="entry name" value="BFD-like_2Fe2S-bd_dom"/>
</dbReference>
<dbReference type="Pfam" id="PF04324">
    <property type="entry name" value="Fer2_BFD"/>
    <property type="match status" value="1"/>
</dbReference>
<evidence type="ECO:0000259" key="1">
    <source>
        <dbReference type="Pfam" id="PF01266"/>
    </source>
</evidence>
<reference evidence="3" key="1">
    <citation type="submission" date="2017-04" db="EMBL/GenBank/DDBJ databases">
        <title>Complete Genome Sequences of Twelve Strains of a Stable Defined Moderately Diverse Mouse Microbiota 2 (sDMDMm2).</title>
        <authorList>
            <person name="Uchimura Y."/>
            <person name="Wyss M."/>
            <person name="Brugiroux S."/>
            <person name="Limenitakis J.P."/>
            <person name="Stecher B."/>
            <person name="McCoy K.D."/>
            <person name="Macpherson A.J."/>
        </authorList>
    </citation>
    <scope>NUCLEOTIDE SEQUENCE</scope>
    <source>
        <strain evidence="3">YL58</strain>
    </source>
</reference>
<dbReference type="InterPro" id="IPR052745">
    <property type="entry name" value="G3P_Oxidase/Oxidoreductase"/>
</dbReference>
<dbReference type="CDD" id="cd19946">
    <property type="entry name" value="GlpA-like_Fer2_BFD-like"/>
    <property type="match status" value="1"/>
</dbReference>
<dbReference type="PANTHER" id="PTHR42720:SF1">
    <property type="entry name" value="GLYCEROL 3-PHOSPHATE OXIDASE"/>
    <property type="match status" value="1"/>
</dbReference>
<dbReference type="Gene3D" id="1.10.10.1100">
    <property type="entry name" value="BFD-like [2Fe-2S]-binding domain"/>
    <property type="match status" value="1"/>
</dbReference>
<dbReference type="SUPFAM" id="SSF51905">
    <property type="entry name" value="FAD/NAD(P)-binding domain"/>
    <property type="match status" value="1"/>
</dbReference>
<protein>
    <submittedName>
        <fullName evidence="3">FAD/NAD(P)-binding oxidoreductase</fullName>
    </submittedName>
</protein>
<dbReference type="Pfam" id="PF01266">
    <property type="entry name" value="DAO"/>
    <property type="match status" value="1"/>
</dbReference>
<dbReference type="PANTHER" id="PTHR42720">
    <property type="entry name" value="GLYCEROL-3-PHOSPHATE DEHYDROGENASE"/>
    <property type="match status" value="1"/>
</dbReference>
<feature type="domain" description="FAD dependent oxidoreductase" evidence="1">
    <location>
        <begin position="4"/>
        <end position="355"/>
    </location>
</feature>
<accession>A0A1C7IBL1</accession>
<dbReference type="RefSeq" id="WP_065542388.1">
    <property type="nucleotide sequence ID" value="NZ_CP015405.2"/>
</dbReference>
<gene>
    <name evidence="3" type="ORF">A4V09_10820</name>
</gene>
<evidence type="ECO:0000259" key="2">
    <source>
        <dbReference type="Pfam" id="PF04324"/>
    </source>
</evidence>
<evidence type="ECO:0000313" key="3">
    <source>
        <dbReference type="EMBL" id="ANU76213.1"/>
    </source>
</evidence>
<name>A0A1C7IBL1_9FIRM</name>
<dbReference type="Gene3D" id="3.30.9.10">
    <property type="entry name" value="D-Amino Acid Oxidase, subunit A, domain 2"/>
    <property type="match status" value="1"/>
</dbReference>
<evidence type="ECO:0000313" key="4">
    <source>
        <dbReference type="Proteomes" id="UP000092574"/>
    </source>
</evidence>
<dbReference type="InterPro" id="IPR036188">
    <property type="entry name" value="FAD/NAD-bd_sf"/>
</dbReference>
<dbReference type="OrthoDB" id="9801699at2"/>
<dbReference type="Gene3D" id="3.50.50.60">
    <property type="entry name" value="FAD/NAD(P)-binding domain"/>
    <property type="match status" value="1"/>
</dbReference>
<dbReference type="EMBL" id="CP015405">
    <property type="protein sequence ID" value="ANU76213.1"/>
    <property type="molecule type" value="Genomic_DNA"/>
</dbReference>
<dbReference type="STRING" id="1796616.A4V09_10820"/>
<dbReference type="InterPro" id="IPR041854">
    <property type="entry name" value="BFD-like_2Fe2S-bd_dom_sf"/>
</dbReference>
<dbReference type="InterPro" id="IPR006076">
    <property type="entry name" value="FAD-dep_OxRdtase"/>
</dbReference>
<sequence>MKYDVIIIGAGVVGSSVARELSRYSLKTAVLEREEDVCCGTSKANSAIVHAGFDAEPGSMKARMNVRGSKMMKALSKELDFPYRQNGSLVLCFDEHDIPKLEALKTRGEENGVEGLRIVRGEEIHKLEPNISHQVKALLYAPTGGIVCPFKLTIAMAENACVNGVDFFLDTEVKAVRKLEKGGYEIETDREYYEAACVINAAGVYADVFNNMVSSQKLSITPRKGEYCLLDKKAGDFVSHTVFQLPTKMGKGVLITPTVHGNLLVGPTADDMEDKEGIQTTAGGLEKVASLARVSAADVPLHMVITSFAGLRATEKNEDFVLGEAKDAEGFFNAAGIESPGLSSAPAIGEYLAQMTAEYLHAKKKEDFIGTREDILSVAQASPEEMAKLIQKDPAYGNVICRCETVTEGEIINAIRRPLGARSLDGVKRRTRAGMGRCQSGFCAPRTMEILARELHVDPLSLTKAGKGSKLLTGVLKDGEAGENKTV</sequence>
<dbReference type="AlphaFoldDB" id="A0A1C7IBL1"/>
<keyword evidence="4" id="KW-1185">Reference proteome</keyword>
<feature type="domain" description="BFD-like [2Fe-2S]-binding" evidence="2">
    <location>
        <begin position="399"/>
        <end position="453"/>
    </location>
</feature>
<dbReference type="KEGG" id="byl:A4V09_10820"/>
<organism evidence="3 4">
    <name type="scientific">Blautia pseudococcoides</name>
    <dbReference type="NCBI Taxonomy" id="1796616"/>
    <lineage>
        <taxon>Bacteria</taxon>
        <taxon>Bacillati</taxon>
        <taxon>Bacillota</taxon>
        <taxon>Clostridia</taxon>
        <taxon>Lachnospirales</taxon>
        <taxon>Lachnospiraceae</taxon>
        <taxon>Blautia</taxon>
    </lineage>
</organism>
<proteinExistence type="predicted"/>